<sequence>EQARKFFLQSGLPPSVLAEIWYWFCAHDGWNKLCYVDSSFHGVPWTLTFDTHGWPHPNGSYDSRAEPTNCLNPHKAYDAHCGEHCTAQWHHGNAPTDACWRFDHRCV</sequence>
<dbReference type="Proteomes" id="UP001476798">
    <property type="component" value="Unassembled WGS sequence"/>
</dbReference>
<feature type="domain" description="EH" evidence="1">
    <location>
        <begin position="1"/>
        <end position="21"/>
    </location>
</feature>
<reference evidence="2 3" key="1">
    <citation type="submission" date="2021-06" db="EMBL/GenBank/DDBJ databases">
        <authorList>
            <person name="Palmer J.M."/>
        </authorList>
    </citation>
    <scope>NUCLEOTIDE SEQUENCE [LARGE SCALE GENOMIC DNA]</scope>
    <source>
        <strain evidence="2 3">GA_2019</strain>
        <tissue evidence="2">Muscle</tissue>
    </source>
</reference>
<accession>A0ABV0MNX6</accession>
<evidence type="ECO:0000259" key="1">
    <source>
        <dbReference type="PROSITE" id="PS50031"/>
    </source>
</evidence>
<organism evidence="2 3">
    <name type="scientific">Goodea atripinnis</name>
    <dbReference type="NCBI Taxonomy" id="208336"/>
    <lineage>
        <taxon>Eukaryota</taxon>
        <taxon>Metazoa</taxon>
        <taxon>Chordata</taxon>
        <taxon>Craniata</taxon>
        <taxon>Vertebrata</taxon>
        <taxon>Euteleostomi</taxon>
        <taxon>Actinopterygii</taxon>
        <taxon>Neopterygii</taxon>
        <taxon>Teleostei</taxon>
        <taxon>Neoteleostei</taxon>
        <taxon>Acanthomorphata</taxon>
        <taxon>Ovalentaria</taxon>
        <taxon>Atherinomorphae</taxon>
        <taxon>Cyprinodontiformes</taxon>
        <taxon>Goodeidae</taxon>
        <taxon>Goodea</taxon>
    </lineage>
</organism>
<protein>
    <recommendedName>
        <fullName evidence="1">EH domain-containing protein</fullName>
    </recommendedName>
</protein>
<feature type="non-terminal residue" evidence="2">
    <location>
        <position position="1"/>
    </location>
</feature>
<dbReference type="EMBL" id="JAHRIO010010121">
    <property type="protein sequence ID" value="MEQ2160816.1"/>
    <property type="molecule type" value="Genomic_DNA"/>
</dbReference>
<name>A0ABV0MNX6_9TELE</name>
<proteinExistence type="predicted"/>
<gene>
    <name evidence="2" type="ORF">GOODEAATRI_003272</name>
</gene>
<dbReference type="InterPro" id="IPR000261">
    <property type="entry name" value="EH_dom"/>
</dbReference>
<evidence type="ECO:0000313" key="2">
    <source>
        <dbReference type="EMBL" id="MEQ2160816.1"/>
    </source>
</evidence>
<dbReference type="PROSITE" id="PS50031">
    <property type="entry name" value="EH"/>
    <property type="match status" value="1"/>
</dbReference>
<comment type="caution">
    <text evidence="2">The sequence shown here is derived from an EMBL/GenBank/DDBJ whole genome shotgun (WGS) entry which is preliminary data.</text>
</comment>
<evidence type="ECO:0000313" key="3">
    <source>
        <dbReference type="Proteomes" id="UP001476798"/>
    </source>
</evidence>
<keyword evidence="3" id="KW-1185">Reference proteome</keyword>